<comment type="caution">
    <text evidence="1">The sequence shown here is derived from an EMBL/GenBank/DDBJ whole genome shotgun (WGS) entry which is preliminary data.</text>
</comment>
<dbReference type="GeneID" id="31364225"/>
<dbReference type="AlphaFoldDB" id="D3BJL9"/>
<dbReference type="RefSeq" id="XP_020430226.1">
    <property type="nucleotide sequence ID" value="XM_020579551.1"/>
</dbReference>
<gene>
    <name evidence="1" type="ORF">PPL_08747</name>
</gene>
<dbReference type="Proteomes" id="UP000001396">
    <property type="component" value="Unassembled WGS sequence"/>
</dbReference>
<keyword evidence="2" id="KW-1185">Reference proteome</keyword>
<protein>
    <submittedName>
        <fullName evidence="1">Uncharacterized protein</fullName>
    </submittedName>
</protein>
<reference evidence="1 2" key="1">
    <citation type="journal article" date="2011" name="Genome Res.">
        <title>Phylogeny-wide analysis of social amoeba genomes highlights ancient origins for complex intercellular communication.</title>
        <authorList>
            <person name="Heidel A.J."/>
            <person name="Lawal H.M."/>
            <person name="Felder M."/>
            <person name="Schilde C."/>
            <person name="Helps N.R."/>
            <person name="Tunggal B."/>
            <person name="Rivero F."/>
            <person name="John U."/>
            <person name="Schleicher M."/>
            <person name="Eichinger L."/>
            <person name="Platzer M."/>
            <person name="Noegel A.A."/>
            <person name="Schaap P."/>
            <person name="Gloeckner G."/>
        </authorList>
    </citation>
    <scope>NUCLEOTIDE SEQUENCE [LARGE SCALE GENOMIC DNA]</scope>
    <source>
        <strain evidence="2">ATCC 26659 / Pp 5 / PN500</strain>
    </source>
</reference>
<name>D3BJL9_HETP5</name>
<accession>D3BJL9</accession>
<evidence type="ECO:0000313" key="1">
    <source>
        <dbReference type="EMBL" id="EFA78099.1"/>
    </source>
</evidence>
<organism evidence="1 2">
    <name type="scientific">Heterostelium pallidum (strain ATCC 26659 / Pp 5 / PN500)</name>
    <name type="common">Cellular slime mold</name>
    <name type="synonym">Polysphondylium pallidum</name>
    <dbReference type="NCBI Taxonomy" id="670386"/>
    <lineage>
        <taxon>Eukaryota</taxon>
        <taxon>Amoebozoa</taxon>
        <taxon>Evosea</taxon>
        <taxon>Eumycetozoa</taxon>
        <taxon>Dictyostelia</taxon>
        <taxon>Acytosteliales</taxon>
        <taxon>Acytosteliaceae</taxon>
        <taxon>Heterostelium</taxon>
    </lineage>
</organism>
<dbReference type="EMBL" id="ADBJ01000038">
    <property type="protein sequence ID" value="EFA78099.1"/>
    <property type="molecule type" value="Genomic_DNA"/>
</dbReference>
<evidence type="ECO:0000313" key="2">
    <source>
        <dbReference type="Proteomes" id="UP000001396"/>
    </source>
</evidence>
<sequence>MKEHQDHEIDYIGDIKSTLKDIHKNSNDSQNIDSSEMLEEIPVKVLFIQYCWDYGERYTSNCLAFELEQLRHLVNTINIDQTKYEQTNENTDDQYSLPLVLESVRHCESLHTFINENRDTFFGKDKYFNICLRRSKSQYNNLDLTILDLIYQFNSGYTPYRASPLVFKFSYNQNALDEIKALLRQSVVLTSTYERFCSTGGSPINNNNNHNIVNNNKNEEPIYISTSAERASPVDFNNDSSTLQSSSFKSLSKYELMDHSISMINN</sequence>
<dbReference type="InParanoid" id="D3BJL9"/>
<proteinExistence type="predicted"/>